<keyword evidence="6" id="KW-0378">Hydrolase</keyword>
<proteinExistence type="predicted"/>
<dbReference type="InterPro" id="IPR021109">
    <property type="entry name" value="Peptidase_aspartic_dom_sf"/>
</dbReference>
<dbReference type="GO" id="GO:0003676">
    <property type="term" value="F:nucleic acid binding"/>
    <property type="evidence" value="ECO:0007669"/>
    <property type="project" value="InterPro"/>
</dbReference>
<sequence>MVGKLHKASPGGYEYMLVAVDKFTKWIEAKPINSPDAASAIKFVKGIVFRFGVPHSIVTDNGSNFTSKEFKAYCAEVGIKLHFASVAHPQTNGQVEKANGIICNGIKKRLLGPLEKARHTWPEELPSVLWSIRTTPNTATQETPFFLVHGAEAVLPIEIEHDSPRVTEYNEEVSRKALEDDVDALDEARDEVLSRVKYQQDLKNYHSRRLTKILSDDEGSQKGELRRAAMGPPHRPARALPWPCHPCAGIAMDEVRKKLFSVSLSGKAAHWYKLLDNGDSLEWNDIVPRFYSKFYPPSEIHKDRNRIYNFWPHEGESIAQAWGRLKSLMLKCPIHELPGNIIIDNFYARLSFQDKTLLDTSCSGSFTRNKEEFKRDLLNRIQENTEGWENDKDRESGIIYDYKCIEAFMDTDKFRNMSATYGLDSQVAANLYKAFASHYEFPKKNFDKYHEPYKDKIDSSINKCVVVETVDHVIPEAYIEKTPFPAKMKEYSVINSAVHKSEKKPIEPEEQIKVEPAVAIVKDLVTENVEDGHIIFCEDASNIVSHPNKSRKASVPMLSVRIGDHCYYGLCDIGASISAIPYELYTEIMHEIGSCELEDIDVVIRLANRETISPIGIIRDVEVLCDCKKEKILTKFAGESYEFNFSKFTKTPYKIDSPNSDFKVEQCASIALAPNNPLQQHLENSESEVFREERNELDEIFLRQPILKHDLPVEDLGTTPPPKEDPVFDLKPLPDNLKYAHIDDKKIYPVIISSKLSDIEEERLLEILKKHRGAIGYTLDDLKGISPSICQHAINMEDDAKPVVEHQRRLIPKMKEVVRNEVLKLLEAGIIYPIADSRWVSPVHCVPKKGGMTVVPNDNDELIPQRVVVGYRMCIDFRKVNKVTKKDHYPLPFIDQMLERLSKNTHFCFLDGYSGFSQIAVKTKDQEKTTFTCPYGTYAYRRMPFGLCNAPATFQRCMSAIFHGFCESIVERCEETNLVLNWEKCHFMVNEGIVLGHKISERGIEVDRAKVEAIEKMPYPRDVKGIHSVLGHAGFYRRFIKDFSKISKPLTNLLQKYVPFVFDDDCKEAFETLKKALTTAPIVEPPDWNLPFEIMCDASDFAVGAVLGQRVDKKLNVIHYASKTLDAAQRNYATTEKELLAVVFACDKFRSYIVDSKVMIHTDHAAIRYLMTKKDAKPRLIRWVLLLQEFDLHIVDRKGADNPVADNLSRLENIAYDPVPVNDSFPNEQLAVIKGPLPPALSLDSFPCVEEALRVTDEFCDQYRALRREVEILLEENNRLRRMLEYYSIPTTRLPPPLSDNNESLRALVQNCQIEKLKLKDILKDRRSGPSPSPPKE</sequence>
<name>A0AAD8S084_LOLMU</name>
<keyword evidence="4" id="KW-0540">Nuclease</keyword>
<protein>
    <recommendedName>
        <fullName evidence="1">RNA-directed DNA polymerase</fullName>
        <ecNumber evidence="1">2.7.7.49</ecNumber>
    </recommendedName>
</protein>
<dbReference type="InterPro" id="IPR005162">
    <property type="entry name" value="Retrotrans_gag_dom"/>
</dbReference>
<dbReference type="PANTHER" id="PTHR37984">
    <property type="entry name" value="PROTEIN CBG26694"/>
    <property type="match status" value="1"/>
</dbReference>
<dbReference type="Gene3D" id="3.30.420.10">
    <property type="entry name" value="Ribonuclease H-like superfamily/Ribonuclease H"/>
    <property type="match status" value="1"/>
</dbReference>
<dbReference type="InterPro" id="IPR041373">
    <property type="entry name" value="RT_RNaseH"/>
</dbReference>
<dbReference type="CDD" id="cd00303">
    <property type="entry name" value="retropepsin_like"/>
    <property type="match status" value="1"/>
</dbReference>
<dbReference type="PROSITE" id="PS50994">
    <property type="entry name" value="INTEGRASE"/>
    <property type="match status" value="1"/>
</dbReference>
<evidence type="ECO:0000313" key="9">
    <source>
        <dbReference type="EMBL" id="KAK1642716.1"/>
    </source>
</evidence>
<keyword evidence="10" id="KW-1185">Reference proteome</keyword>
<evidence type="ECO:0000256" key="5">
    <source>
        <dbReference type="ARBA" id="ARBA00022759"/>
    </source>
</evidence>
<dbReference type="Gene3D" id="2.40.70.10">
    <property type="entry name" value="Acid Proteases"/>
    <property type="match status" value="1"/>
</dbReference>
<organism evidence="9 10">
    <name type="scientific">Lolium multiflorum</name>
    <name type="common">Italian ryegrass</name>
    <name type="synonym">Lolium perenne subsp. multiflorum</name>
    <dbReference type="NCBI Taxonomy" id="4521"/>
    <lineage>
        <taxon>Eukaryota</taxon>
        <taxon>Viridiplantae</taxon>
        <taxon>Streptophyta</taxon>
        <taxon>Embryophyta</taxon>
        <taxon>Tracheophyta</taxon>
        <taxon>Spermatophyta</taxon>
        <taxon>Magnoliopsida</taxon>
        <taxon>Liliopsida</taxon>
        <taxon>Poales</taxon>
        <taxon>Poaceae</taxon>
        <taxon>BOP clade</taxon>
        <taxon>Pooideae</taxon>
        <taxon>Poodae</taxon>
        <taxon>Poeae</taxon>
        <taxon>Poeae Chloroplast Group 2 (Poeae type)</taxon>
        <taxon>Loliodinae</taxon>
        <taxon>Loliinae</taxon>
        <taxon>Lolium</taxon>
    </lineage>
</organism>
<dbReference type="InterPro" id="IPR001584">
    <property type="entry name" value="Integrase_cat-core"/>
</dbReference>
<dbReference type="GO" id="GO:0003964">
    <property type="term" value="F:RNA-directed DNA polymerase activity"/>
    <property type="evidence" value="ECO:0007669"/>
    <property type="project" value="UniProtKB-KW"/>
</dbReference>
<evidence type="ECO:0000256" key="7">
    <source>
        <dbReference type="ARBA" id="ARBA00022918"/>
    </source>
</evidence>
<dbReference type="EC" id="2.7.7.49" evidence="1"/>
<dbReference type="Pfam" id="PF00665">
    <property type="entry name" value="rve"/>
    <property type="match status" value="1"/>
</dbReference>
<evidence type="ECO:0000313" key="10">
    <source>
        <dbReference type="Proteomes" id="UP001231189"/>
    </source>
</evidence>
<dbReference type="SUPFAM" id="SSF53098">
    <property type="entry name" value="Ribonuclease H-like"/>
    <property type="match status" value="1"/>
</dbReference>
<dbReference type="Pfam" id="PF00078">
    <property type="entry name" value="RVT_1"/>
    <property type="match status" value="1"/>
</dbReference>
<dbReference type="InterPro" id="IPR043128">
    <property type="entry name" value="Rev_trsase/Diguanyl_cyclase"/>
</dbReference>
<dbReference type="Pfam" id="PF03732">
    <property type="entry name" value="Retrotrans_gag"/>
    <property type="match status" value="1"/>
</dbReference>
<dbReference type="GO" id="GO:0004519">
    <property type="term" value="F:endonuclease activity"/>
    <property type="evidence" value="ECO:0007669"/>
    <property type="project" value="UniProtKB-KW"/>
</dbReference>
<dbReference type="GO" id="GO:0016787">
    <property type="term" value="F:hydrolase activity"/>
    <property type="evidence" value="ECO:0007669"/>
    <property type="project" value="UniProtKB-KW"/>
</dbReference>
<reference evidence="9" key="1">
    <citation type="submission" date="2023-07" db="EMBL/GenBank/DDBJ databases">
        <title>A chromosome-level genome assembly of Lolium multiflorum.</title>
        <authorList>
            <person name="Chen Y."/>
            <person name="Copetti D."/>
            <person name="Kolliker R."/>
            <person name="Studer B."/>
        </authorList>
    </citation>
    <scope>NUCLEOTIDE SEQUENCE</scope>
    <source>
        <strain evidence="9">02402/16</strain>
        <tissue evidence="9">Leaf</tissue>
    </source>
</reference>
<keyword evidence="3" id="KW-0548">Nucleotidyltransferase</keyword>
<dbReference type="FunFam" id="3.30.70.270:FF:000026">
    <property type="entry name" value="Transposon Ty3-G Gag-Pol polyprotein"/>
    <property type="match status" value="1"/>
</dbReference>
<feature type="domain" description="Integrase catalytic" evidence="8">
    <location>
        <begin position="1"/>
        <end position="164"/>
    </location>
</feature>
<evidence type="ECO:0000256" key="2">
    <source>
        <dbReference type="ARBA" id="ARBA00022679"/>
    </source>
</evidence>
<keyword evidence="7" id="KW-0695">RNA-directed DNA polymerase</keyword>
<keyword evidence="2" id="KW-0808">Transferase</keyword>
<dbReference type="InterPro" id="IPR012337">
    <property type="entry name" value="RNaseH-like_sf"/>
</dbReference>
<dbReference type="CDD" id="cd09274">
    <property type="entry name" value="RNase_HI_RT_Ty3"/>
    <property type="match status" value="1"/>
</dbReference>
<accession>A0AAD8S084</accession>
<dbReference type="Gene3D" id="3.30.70.270">
    <property type="match status" value="3"/>
</dbReference>
<evidence type="ECO:0000259" key="8">
    <source>
        <dbReference type="PROSITE" id="PS50994"/>
    </source>
</evidence>
<dbReference type="EMBL" id="JAUUTY010000004">
    <property type="protein sequence ID" value="KAK1642716.1"/>
    <property type="molecule type" value="Genomic_DNA"/>
</dbReference>
<dbReference type="FunFam" id="3.10.20.370:FF:000001">
    <property type="entry name" value="Retrovirus-related Pol polyprotein from transposon 17.6-like protein"/>
    <property type="match status" value="1"/>
</dbReference>
<dbReference type="InterPro" id="IPR036397">
    <property type="entry name" value="RNaseH_sf"/>
</dbReference>
<dbReference type="Pfam" id="PF17917">
    <property type="entry name" value="RT_RNaseH"/>
    <property type="match status" value="1"/>
</dbReference>
<evidence type="ECO:0000256" key="1">
    <source>
        <dbReference type="ARBA" id="ARBA00012493"/>
    </source>
</evidence>
<evidence type="ECO:0000256" key="4">
    <source>
        <dbReference type="ARBA" id="ARBA00022722"/>
    </source>
</evidence>
<dbReference type="Proteomes" id="UP001231189">
    <property type="component" value="Unassembled WGS sequence"/>
</dbReference>
<dbReference type="CDD" id="cd01647">
    <property type="entry name" value="RT_LTR"/>
    <property type="match status" value="1"/>
</dbReference>
<dbReference type="PANTHER" id="PTHR37984:SF5">
    <property type="entry name" value="PROTEIN NYNRIN-LIKE"/>
    <property type="match status" value="1"/>
</dbReference>
<dbReference type="Gene3D" id="3.10.10.10">
    <property type="entry name" value="HIV Type 1 Reverse Transcriptase, subunit A, domain 1"/>
    <property type="match status" value="1"/>
</dbReference>
<dbReference type="SUPFAM" id="SSF56672">
    <property type="entry name" value="DNA/RNA polymerases"/>
    <property type="match status" value="1"/>
</dbReference>
<dbReference type="InterPro" id="IPR050951">
    <property type="entry name" value="Retrovirus_Pol_polyprotein"/>
</dbReference>
<evidence type="ECO:0000256" key="6">
    <source>
        <dbReference type="ARBA" id="ARBA00022801"/>
    </source>
</evidence>
<keyword evidence="5" id="KW-0255">Endonuclease</keyword>
<dbReference type="InterPro" id="IPR000477">
    <property type="entry name" value="RT_dom"/>
</dbReference>
<dbReference type="InterPro" id="IPR043502">
    <property type="entry name" value="DNA/RNA_pol_sf"/>
</dbReference>
<comment type="caution">
    <text evidence="9">The sequence shown here is derived from an EMBL/GenBank/DDBJ whole genome shotgun (WGS) entry which is preliminary data.</text>
</comment>
<gene>
    <name evidence="9" type="ORF">QYE76_060521</name>
</gene>
<dbReference type="GO" id="GO:0015074">
    <property type="term" value="P:DNA integration"/>
    <property type="evidence" value="ECO:0007669"/>
    <property type="project" value="InterPro"/>
</dbReference>
<evidence type="ECO:0000256" key="3">
    <source>
        <dbReference type="ARBA" id="ARBA00022695"/>
    </source>
</evidence>